<organism evidence="5 6">
    <name type="scientific">Pythium oligandrum</name>
    <name type="common">Mycoparasitic fungus</name>
    <dbReference type="NCBI Taxonomy" id="41045"/>
    <lineage>
        <taxon>Eukaryota</taxon>
        <taxon>Sar</taxon>
        <taxon>Stramenopiles</taxon>
        <taxon>Oomycota</taxon>
        <taxon>Peronosporomycetes</taxon>
        <taxon>Pythiales</taxon>
        <taxon>Pythiaceae</taxon>
        <taxon>Pythium</taxon>
    </lineage>
</organism>
<dbReference type="SUPFAM" id="SSF47473">
    <property type="entry name" value="EF-hand"/>
    <property type="match status" value="2"/>
</dbReference>
<dbReference type="InterPro" id="IPR011992">
    <property type="entry name" value="EF-hand-dom_pair"/>
</dbReference>
<proteinExistence type="predicted"/>
<evidence type="ECO:0000256" key="3">
    <source>
        <dbReference type="SAM" id="MobiDB-lite"/>
    </source>
</evidence>
<dbReference type="PROSITE" id="PS00018">
    <property type="entry name" value="EF_HAND_1"/>
    <property type="match status" value="1"/>
</dbReference>
<dbReference type="OrthoDB" id="26525at2759"/>
<reference evidence="5" key="1">
    <citation type="submission" date="2019-03" db="EMBL/GenBank/DDBJ databases">
        <title>Long read genome sequence of the mycoparasitic Pythium oligandrum ATCC 38472 isolated from sugarbeet rhizosphere.</title>
        <authorList>
            <person name="Gaulin E."/>
        </authorList>
    </citation>
    <scope>NUCLEOTIDE SEQUENCE</scope>
    <source>
        <strain evidence="5">ATCC 38472_TT</strain>
    </source>
</reference>
<dbReference type="InterPro" id="IPR018247">
    <property type="entry name" value="EF_Hand_1_Ca_BS"/>
</dbReference>
<dbReference type="PROSITE" id="PS50222">
    <property type="entry name" value="EF_HAND_2"/>
    <property type="match status" value="1"/>
</dbReference>
<dbReference type="GO" id="GO:0005509">
    <property type="term" value="F:calcium ion binding"/>
    <property type="evidence" value="ECO:0007669"/>
    <property type="project" value="InterPro"/>
</dbReference>
<evidence type="ECO:0000256" key="2">
    <source>
        <dbReference type="SAM" id="Coils"/>
    </source>
</evidence>
<protein>
    <recommendedName>
        <fullName evidence="4">EF-hand domain-containing protein</fullName>
    </recommendedName>
</protein>
<evidence type="ECO:0000313" key="5">
    <source>
        <dbReference type="EMBL" id="TMW68551.1"/>
    </source>
</evidence>
<dbReference type="AlphaFoldDB" id="A0A8K1FMS0"/>
<name>A0A8K1FMS0_PYTOL</name>
<comment type="caution">
    <text evidence="5">The sequence shown here is derived from an EMBL/GenBank/DDBJ whole genome shotgun (WGS) entry which is preliminary data.</text>
</comment>
<evidence type="ECO:0000256" key="1">
    <source>
        <dbReference type="ARBA" id="ARBA00022837"/>
    </source>
</evidence>
<dbReference type="Proteomes" id="UP000794436">
    <property type="component" value="Unassembled WGS sequence"/>
</dbReference>
<dbReference type="EMBL" id="SPLM01000002">
    <property type="protein sequence ID" value="TMW68551.1"/>
    <property type="molecule type" value="Genomic_DNA"/>
</dbReference>
<feature type="region of interest" description="Disordered" evidence="3">
    <location>
        <begin position="1"/>
        <end position="29"/>
    </location>
</feature>
<dbReference type="InterPro" id="IPR002048">
    <property type="entry name" value="EF_hand_dom"/>
</dbReference>
<feature type="domain" description="EF-hand" evidence="4">
    <location>
        <begin position="113"/>
        <end position="148"/>
    </location>
</feature>
<feature type="coiled-coil region" evidence="2">
    <location>
        <begin position="233"/>
        <end position="260"/>
    </location>
</feature>
<keyword evidence="2" id="KW-0175">Coiled coil</keyword>
<accession>A0A8K1FMS0</accession>
<evidence type="ECO:0000313" key="6">
    <source>
        <dbReference type="Proteomes" id="UP000794436"/>
    </source>
</evidence>
<dbReference type="Gene3D" id="1.10.238.10">
    <property type="entry name" value="EF-hand"/>
    <property type="match status" value="2"/>
</dbReference>
<sequence length="559" mass="63290">MMEGFGSPPSTPAEASLSRSGLDPSSLDPESILSPDEVQLLHRRFAAFNPNANKTRSLAAAHAIRLFRDDFSTLSEWEIQELFTRCDLNNDGQLAQHEYVHARAYHRVLVEAAREDDVVRSFTILDTDSDGVIHAKEVLHLVEQARQPSARLLKQAILQSAVATKQSSHPYHRASTNHEEDDITCDHFVTTIRDVNRGIEREIAAKTVRMLSLEDKLHHHQETLQGVASGFDRAALVAKIESVQIEIDVLKKEIARAKREFVVTDSNSALTKICETLVATYENEQHVYECLTNFITYCGLRDPVLFRQRLEAAGRQVNVLDSILMAPTHHVQTTTEYTLLTDLTLRYHNCRDVHTPSAHRIHERQTSGFALDASRHARLLTNSTLRRHFAYYTMAGSITNLATMTRSNFAKFVKDCTLHTLVSPPLTDPDIDSIYATATRGTNPQEQHHRRERAHMTFVQWLVACELLLQRLEPNVPLNPDTLEALIKVHVIARAKVITTQNLAPDVSQIHVLKLLREFLWLFKQIFAHFAGHSLIEVDTSIALSMSRFLRFARAFGES</sequence>
<keyword evidence="6" id="KW-1185">Reference proteome</keyword>
<gene>
    <name evidence="5" type="ORF">Poli38472_006019</name>
</gene>
<evidence type="ECO:0000259" key="4">
    <source>
        <dbReference type="PROSITE" id="PS50222"/>
    </source>
</evidence>
<keyword evidence="1" id="KW-0106">Calcium</keyword>